<reference evidence="2" key="1">
    <citation type="submission" date="2021-02" db="EMBL/GenBank/DDBJ databases">
        <authorList>
            <person name="Nowell W R."/>
        </authorList>
    </citation>
    <scope>NUCLEOTIDE SEQUENCE</scope>
</reference>
<protein>
    <recommendedName>
        <fullName evidence="1">VWA-Hint protein Vwaint domain-containing protein</fullName>
    </recommendedName>
</protein>
<sequence length="59" mass="6836">LTDLTGQIMTAFSRQDWFNKWGVHYLPSITRAHLLQVCNNFKDPGVQHYGQGQLFNSVR</sequence>
<dbReference type="Proteomes" id="UP000681720">
    <property type="component" value="Unassembled WGS sequence"/>
</dbReference>
<evidence type="ECO:0000313" key="3">
    <source>
        <dbReference type="Proteomes" id="UP000681720"/>
    </source>
</evidence>
<feature type="domain" description="VWA-Hint protein Vwaint" evidence="1">
    <location>
        <begin position="2"/>
        <end position="59"/>
    </location>
</feature>
<evidence type="ECO:0000313" key="2">
    <source>
        <dbReference type="EMBL" id="CAF4998493.1"/>
    </source>
</evidence>
<comment type="caution">
    <text evidence="2">The sequence shown here is derived from an EMBL/GenBank/DDBJ whole genome shotgun (WGS) entry which is preliminary data.</text>
</comment>
<dbReference type="Pfam" id="PF14624">
    <property type="entry name" value="Vwaint"/>
    <property type="match status" value="1"/>
</dbReference>
<accession>A0A8S3DH39</accession>
<dbReference type="EMBL" id="CAJOBJ010206536">
    <property type="protein sequence ID" value="CAF4998493.1"/>
    <property type="molecule type" value="Genomic_DNA"/>
</dbReference>
<gene>
    <name evidence="2" type="ORF">GIL414_LOCUS57104</name>
</gene>
<evidence type="ECO:0000259" key="1">
    <source>
        <dbReference type="Pfam" id="PF14624"/>
    </source>
</evidence>
<dbReference type="AlphaFoldDB" id="A0A8S3DH39"/>
<dbReference type="InterPro" id="IPR032838">
    <property type="entry name" value="Vwaint_dom"/>
</dbReference>
<feature type="non-terminal residue" evidence="2">
    <location>
        <position position="1"/>
    </location>
</feature>
<organism evidence="2 3">
    <name type="scientific">Rotaria magnacalcarata</name>
    <dbReference type="NCBI Taxonomy" id="392030"/>
    <lineage>
        <taxon>Eukaryota</taxon>
        <taxon>Metazoa</taxon>
        <taxon>Spiralia</taxon>
        <taxon>Gnathifera</taxon>
        <taxon>Rotifera</taxon>
        <taxon>Eurotatoria</taxon>
        <taxon>Bdelloidea</taxon>
        <taxon>Philodinida</taxon>
        <taxon>Philodinidae</taxon>
        <taxon>Rotaria</taxon>
    </lineage>
</organism>
<proteinExistence type="predicted"/>
<feature type="non-terminal residue" evidence="2">
    <location>
        <position position="59"/>
    </location>
</feature>
<name>A0A8S3DH39_9BILA</name>